<dbReference type="GO" id="GO:0046872">
    <property type="term" value="F:metal ion binding"/>
    <property type="evidence" value="ECO:0007669"/>
    <property type="project" value="UniProtKB-KW"/>
</dbReference>
<comment type="cofactor">
    <cofactor evidence="1">
        <name>Mg(2+)</name>
        <dbReference type="ChEBI" id="CHEBI:18420"/>
    </cofactor>
</comment>
<keyword evidence="4" id="KW-0479">Metal-binding</keyword>
<dbReference type="PANTHER" id="PTHR33653">
    <property type="entry name" value="RIBONUCLEASE VAPC2"/>
    <property type="match status" value="1"/>
</dbReference>
<reference evidence="9" key="1">
    <citation type="submission" date="2017-10" db="EMBL/GenBank/DDBJ databases">
        <title>Massilia psychrophilum sp. nov., a novel purple-pigmented bacterium isolated from Tianshan glacier, Xinjiang Municipality, China.</title>
        <authorList>
            <person name="Wang H."/>
        </authorList>
    </citation>
    <scope>NUCLEOTIDE SEQUENCE [LARGE SCALE GENOMIC DNA]</scope>
    <source>
        <strain evidence="9">B2</strain>
    </source>
</reference>
<organism evidence="9 10">
    <name type="scientific">Massilia violaceinigra</name>
    <dbReference type="NCBI Taxonomy" id="2045208"/>
    <lineage>
        <taxon>Bacteria</taxon>
        <taxon>Pseudomonadati</taxon>
        <taxon>Pseudomonadota</taxon>
        <taxon>Betaproteobacteria</taxon>
        <taxon>Burkholderiales</taxon>
        <taxon>Oxalobacteraceae</taxon>
        <taxon>Telluria group</taxon>
        <taxon>Massilia</taxon>
    </lineage>
</organism>
<proteinExistence type="inferred from homology"/>
<dbReference type="InterPro" id="IPR002716">
    <property type="entry name" value="PIN_dom"/>
</dbReference>
<dbReference type="OrthoDB" id="532510at2"/>
<dbReference type="AlphaFoldDB" id="A0A2D2DEY2"/>
<evidence type="ECO:0000256" key="4">
    <source>
        <dbReference type="ARBA" id="ARBA00022723"/>
    </source>
</evidence>
<name>A0A2D2DEY2_9BURK</name>
<dbReference type="Gene3D" id="3.40.50.1010">
    <property type="entry name" value="5'-nuclease"/>
    <property type="match status" value="1"/>
</dbReference>
<feature type="domain" description="PIN" evidence="8">
    <location>
        <begin position="5"/>
        <end position="108"/>
    </location>
</feature>
<dbReference type="RefSeq" id="WP_099873566.1">
    <property type="nucleotide sequence ID" value="NZ_CP024608.1"/>
</dbReference>
<dbReference type="Proteomes" id="UP000229897">
    <property type="component" value="Chromosome"/>
</dbReference>
<accession>A0A2D2DEY2</accession>
<keyword evidence="5" id="KW-0378">Hydrolase</keyword>
<evidence type="ECO:0000256" key="5">
    <source>
        <dbReference type="ARBA" id="ARBA00022801"/>
    </source>
</evidence>
<evidence type="ECO:0000313" key="10">
    <source>
        <dbReference type="Proteomes" id="UP000229897"/>
    </source>
</evidence>
<keyword evidence="10" id="KW-1185">Reference proteome</keyword>
<dbReference type="SUPFAM" id="SSF88723">
    <property type="entry name" value="PIN domain-like"/>
    <property type="match status" value="1"/>
</dbReference>
<evidence type="ECO:0000313" key="9">
    <source>
        <dbReference type="EMBL" id="ATQ73541.1"/>
    </source>
</evidence>
<keyword evidence="3" id="KW-0540">Nuclease</keyword>
<evidence type="ECO:0000256" key="1">
    <source>
        <dbReference type="ARBA" id="ARBA00001946"/>
    </source>
</evidence>
<dbReference type="PANTHER" id="PTHR33653:SF1">
    <property type="entry name" value="RIBONUCLEASE VAPC2"/>
    <property type="match status" value="1"/>
</dbReference>
<protein>
    <submittedName>
        <fullName evidence="9">VapC toxin family PIN domain ribonuclease</fullName>
    </submittedName>
</protein>
<gene>
    <name evidence="9" type="ORF">CR152_02720</name>
</gene>
<comment type="similarity">
    <text evidence="7">Belongs to the PINc/VapC protein family.</text>
</comment>
<dbReference type="KEGG" id="mass:CR152_02720"/>
<dbReference type="InterPro" id="IPR050556">
    <property type="entry name" value="Type_II_TA_system_RNase"/>
</dbReference>
<dbReference type="EMBL" id="CP024608">
    <property type="protein sequence ID" value="ATQ73541.1"/>
    <property type="molecule type" value="Genomic_DNA"/>
</dbReference>
<sequence>MVKALFDTNILIDYLNGIPEAELACDHYVDKAISVVTWMEIMENVDEDEDERLLVEAFLGQFELVPIDHRVALEASRVREAHAMRLPDAVILATANLSGRVLITRDTRDFVPGDTVLVPYTLAPGDDA</sequence>
<dbReference type="Pfam" id="PF01850">
    <property type="entry name" value="PIN"/>
    <property type="match status" value="1"/>
</dbReference>
<evidence type="ECO:0000256" key="3">
    <source>
        <dbReference type="ARBA" id="ARBA00022722"/>
    </source>
</evidence>
<evidence type="ECO:0000256" key="2">
    <source>
        <dbReference type="ARBA" id="ARBA00022649"/>
    </source>
</evidence>
<evidence type="ECO:0000256" key="6">
    <source>
        <dbReference type="ARBA" id="ARBA00022842"/>
    </source>
</evidence>
<evidence type="ECO:0000259" key="8">
    <source>
        <dbReference type="Pfam" id="PF01850"/>
    </source>
</evidence>
<keyword evidence="2" id="KW-1277">Toxin-antitoxin system</keyword>
<dbReference type="GO" id="GO:0016787">
    <property type="term" value="F:hydrolase activity"/>
    <property type="evidence" value="ECO:0007669"/>
    <property type="project" value="UniProtKB-KW"/>
</dbReference>
<dbReference type="GO" id="GO:0004518">
    <property type="term" value="F:nuclease activity"/>
    <property type="evidence" value="ECO:0007669"/>
    <property type="project" value="UniProtKB-KW"/>
</dbReference>
<evidence type="ECO:0000256" key="7">
    <source>
        <dbReference type="ARBA" id="ARBA00038093"/>
    </source>
</evidence>
<dbReference type="InterPro" id="IPR029060">
    <property type="entry name" value="PIN-like_dom_sf"/>
</dbReference>
<keyword evidence="6" id="KW-0460">Magnesium</keyword>